<keyword evidence="2" id="KW-1185">Reference proteome</keyword>
<organism evidence="1 2">
    <name type="scientific">Ferviditalea candida</name>
    <dbReference type="NCBI Taxonomy" id="3108399"/>
    <lineage>
        <taxon>Bacteria</taxon>
        <taxon>Bacillati</taxon>
        <taxon>Bacillota</taxon>
        <taxon>Bacilli</taxon>
        <taxon>Bacillales</taxon>
        <taxon>Paenibacillaceae</taxon>
        <taxon>Ferviditalea</taxon>
    </lineage>
</organism>
<evidence type="ECO:0008006" key="3">
    <source>
        <dbReference type="Google" id="ProtNLM"/>
    </source>
</evidence>
<accession>A0ABU5ZEE6</accession>
<comment type="caution">
    <text evidence="1">The sequence shown here is derived from an EMBL/GenBank/DDBJ whole genome shotgun (WGS) entry which is preliminary data.</text>
</comment>
<dbReference type="RefSeq" id="WP_371752710.1">
    <property type="nucleotide sequence ID" value="NZ_JAYJLD010000003.1"/>
</dbReference>
<sequence length="109" mass="12607">MEKKKYYISVQSGSILEDQGAAAYELEIEATEAEAAKLQELFDARMTEEDATFVRNHIPAIPYHNDKENDAYDYYLKEIYQMIYNLGTEETRKHIESIGVLSPGFFPYP</sequence>
<name>A0ABU5ZEE6_9BACL</name>
<dbReference type="Proteomes" id="UP001310386">
    <property type="component" value="Unassembled WGS sequence"/>
</dbReference>
<evidence type="ECO:0000313" key="2">
    <source>
        <dbReference type="Proteomes" id="UP001310386"/>
    </source>
</evidence>
<protein>
    <recommendedName>
        <fullName evidence="3">Hydrolase</fullName>
    </recommendedName>
</protein>
<dbReference type="EMBL" id="JAYJLD010000003">
    <property type="protein sequence ID" value="MEB3100593.1"/>
    <property type="molecule type" value="Genomic_DNA"/>
</dbReference>
<evidence type="ECO:0000313" key="1">
    <source>
        <dbReference type="EMBL" id="MEB3100593.1"/>
    </source>
</evidence>
<proteinExistence type="predicted"/>
<gene>
    <name evidence="1" type="ORF">VF724_02840</name>
</gene>
<reference evidence="1" key="1">
    <citation type="submission" date="2023-12" db="EMBL/GenBank/DDBJ databases">
        <title>Fervidustalea candida gen. nov., sp. nov., a novel member of the family Paenibacillaceae isolated from a geothermal area.</title>
        <authorList>
            <person name="Li W.-J."/>
            <person name="Jiao J.-Y."/>
            <person name="Chen Y."/>
        </authorList>
    </citation>
    <scope>NUCLEOTIDE SEQUENCE</scope>
    <source>
        <strain evidence="1">SYSU GA230002</strain>
    </source>
</reference>